<dbReference type="GO" id="GO:0033698">
    <property type="term" value="C:Rpd3L complex"/>
    <property type="evidence" value="ECO:0007669"/>
    <property type="project" value="EnsemblFungi"/>
</dbReference>
<dbReference type="Proteomes" id="UP000054886">
    <property type="component" value="Unassembled WGS sequence"/>
</dbReference>
<keyword evidence="2" id="KW-0678">Repressor</keyword>
<dbReference type="OMA" id="VANAHSY"/>
<sequence length="362" mass="41245">MEEMEVQKRLTSKDVPRKDKRRVNLENRVGKIQQSFILERDSYYRDRLTSLQTDLTSLHQGNNELFMRKLRDLEEARDLELVRLRLYEEYRVYRSGIEFQEEIEKTKEDHERLVKICKERLYQNIEMKTKKLQEERLLMDVANIHTYSMDYDRPHYQKNTRSHTASGWESSSNDFGRDTANESATDTGLSGFGNERRSLRRRVVLGREGSGLEGGNGGNATSGYTSGGINGDGYNYGKSYNTEDSDGGRYGANPYASPSGRGSQRQNNSGGYRTDMNSDTEFLQSIGDSSELYNLLFGDKNVGGKDGNKSSSDKKKPRGTQRYSMKTAPPLQSLKTEEVSEDIALIRELTGQPPAPFKVDKQ</sequence>
<dbReference type="InterPro" id="IPR013907">
    <property type="entry name" value="Sds3"/>
</dbReference>
<dbReference type="GO" id="GO:0061188">
    <property type="term" value="P:negative regulation of rDNA heterochromatin formation"/>
    <property type="evidence" value="ECO:0007669"/>
    <property type="project" value="EnsemblFungi"/>
</dbReference>
<accession>A0A0W0DUI4</accession>
<feature type="region of interest" description="Disordered" evidence="6">
    <location>
        <begin position="240"/>
        <end position="277"/>
    </location>
</feature>
<evidence type="ECO:0000256" key="4">
    <source>
        <dbReference type="ARBA" id="ARBA00023163"/>
    </source>
</evidence>
<evidence type="ECO:0000313" key="7">
    <source>
        <dbReference type="EMBL" id="KTB04271.1"/>
    </source>
</evidence>
<dbReference type="AlphaFoldDB" id="A0A0W0DUI4"/>
<protein>
    <submittedName>
        <fullName evidence="7">Transcriptional regulatory protein SDS3</fullName>
    </submittedName>
</protein>
<dbReference type="GO" id="GO:0000122">
    <property type="term" value="P:negative regulation of transcription by RNA polymerase II"/>
    <property type="evidence" value="ECO:0007669"/>
    <property type="project" value="EnsemblFungi"/>
</dbReference>
<evidence type="ECO:0000256" key="5">
    <source>
        <dbReference type="ARBA" id="ARBA00023242"/>
    </source>
</evidence>
<keyword evidence="5" id="KW-0539">Nucleus</keyword>
<feature type="compositionally biased region" description="Gly residues" evidence="6">
    <location>
        <begin position="208"/>
        <end position="228"/>
    </location>
</feature>
<dbReference type="GO" id="GO:0005829">
    <property type="term" value="C:cytosol"/>
    <property type="evidence" value="ECO:0007669"/>
    <property type="project" value="EnsemblFungi"/>
</dbReference>
<dbReference type="GO" id="GO:2000217">
    <property type="term" value="P:regulation of invasive growth in response to glucose limitation"/>
    <property type="evidence" value="ECO:0007669"/>
    <property type="project" value="EnsemblFungi"/>
</dbReference>
<gene>
    <name evidence="7" type="ORF">AO440_004142</name>
</gene>
<dbReference type="GO" id="GO:0061186">
    <property type="term" value="P:negative regulation of silent mating-type cassette heterochromatin formation"/>
    <property type="evidence" value="ECO:0007669"/>
    <property type="project" value="EnsemblFungi"/>
</dbReference>
<dbReference type="VEuPathDB" id="FungiDB:B1J91_M06699g"/>
<keyword evidence="4" id="KW-0804">Transcription</keyword>
<feature type="region of interest" description="Disordered" evidence="6">
    <location>
        <begin position="207"/>
        <end position="228"/>
    </location>
</feature>
<name>A0A0W0DUI4_CANGB</name>
<feature type="region of interest" description="Disordered" evidence="6">
    <location>
        <begin position="154"/>
        <end position="195"/>
    </location>
</feature>
<dbReference type="OrthoDB" id="70376at2759"/>
<dbReference type="Pfam" id="PF08598">
    <property type="entry name" value="Sds3"/>
    <property type="match status" value="1"/>
</dbReference>
<evidence type="ECO:0000313" key="8">
    <source>
        <dbReference type="Proteomes" id="UP000054886"/>
    </source>
</evidence>
<dbReference type="VEuPathDB" id="FungiDB:GW608_M06655"/>
<dbReference type="VEuPathDB" id="FungiDB:CAGL0M06699g"/>
<feature type="compositionally biased region" description="Polar residues" evidence="6">
    <location>
        <begin position="162"/>
        <end position="174"/>
    </location>
</feature>
<comment type="caution">
    <text evidence="7">The sequence shown here is derived from an EMBL/GenBank/DDBJ whole genome shotgun (WGS) entry which is preliminary data.</text>
</comment>
<organism evidence="7 8">
    <name type="scientific">Candida glabrata</name>
    <name type="common">Yeast</name>
    <name type="synonym">Torulopsis glabrata</name>
    <dbReference type="NCBI Taxonomy" id="5478"/>
    <lineage>
        <taxon>Eukaryota</taxon>
        <taxon>Fungi</taxon>
        <taxon>Dikarya</taxon>
        <taxon>Ascomycota</taxon>
        <taxon>Saccharomycotina</taxon>
        <taxon>Saccharomycetes</taxon>
        <taxon>Saccharomycetales</taxon>
        <taxon>Saccharomycetaceae</taxon>
        <taxon>Nakaseomyces</taxon>
    </lineage>
</organism>
<dbReference type="GO" id="GO:0043709">
    <property type="term" value="P:cell adhesion involved in single-species biofilm formation"/>
    <property type="evidence" value="ECO:0007669"/>
    <property type="project" value="EnsemblFungi"/>
</dbReference>
<evidence type="ECO:0000256" key="1">
    <source>
        <dbReference type="ARBA" id="ARBA00004123"/>
    </source>
</evidence>
<dbReference type="GO" id="GO:0045944">
    <property type="term" value="P:positive regulation of transcription by RNA polymerase II"/>
    <property type="evidence" value="ECO:0007669"/>
    <property type="project" value="EnsemblFungi"/>
</dbReference>
<proteinExistence type="predicted"/>
<evidence type="ECO:0000256" key="2">
    <source>
        <dbReference type="ARBA" id="ARBA00022491"/>
    </source>
</evidence>
<dbReference type="VEuPathDB" id="FungiDB:GVI51_M06655"/>
<evidence type="ECO:0000256" key="3">
    <source>
        <dbReference type="ARBA" id="ARBA00023015"/>
    </source>
</evidence>
<dbReference type="VEuPathDB" id="FungiDB:GWK60_M06655"/>
<dbReference type="SMR" id="A0A0W0DUI4"/>
<feature type="compositionally biased region" description="Basic and acidic residues" evidence="6">
    <location>
        <begin position="302"/>
        <end position="314"/>
    </location>
</feature>
<dbReference type="PhylomeDB" id="A0A0W0DUI4"/>
<feature type="region of interest" description="Disordered" evidence="6">
    <location>
        <begin position="301"/>
        <end position="336"/>
    </location>
</feature>
<feature type="compositionally biased region" description="Polar residues" evidence="6">
    <location>
        <begin position="260"/>
        <end position="277"/>
    </location>
</feature>
<dbReference type="EMBL" id="LLZZ01000117">
    <property type="protein sequence ID" value="KTB04271.1"/>
    <property type="molecule type" value="Genomic_DNA"/>
</dbReference>
<keyword evidence="3" id="KW-0805">Transcription regulation</keyword>
<dbReference type="GO" id="GO:0034605">
    <property type="term" value="P:cellular response to heat"/>
    <property type="evidence" value="ECO:0007669"/>
    <property type="project" value="EnsemblFungi"/>
</dbReference>
<evidence type="ECO:0000256" key="6">
    <source>
        <dbReference type="SAM" id="MobiDB-lite"/>
    </source>
</evidence>
<dbReference type="GO" id="GO:0004407">
    <property type="term" value="F:histone deacetylase activity"/>
    <property type="evidence" value="ECO:0007669"/>
    <property type="project" value="EnsemblFungi"/>
</dbReference>
<reference evidence="7 8" key="1">
    <citation type="submission" date="2015-10" db="EMBL/GenBank/DDBJ databases">
        <title>Draft genomes sequences of Candida glabrata isolates 1A, 1B, 2A, 2B, 3A and 3B.</title>
        <authorList>
            <person name="Haavelsrud O.E."/>
            <person name="Gaustad P."/>
        </authorList>
    </citation>
    <scope>NUCLEOTIDE SEQUENCE [LARGE SCALE GENOMIC DNA]</scope>
    <source>
        <strain evidence="7">910700640</strain>
    </source>
</reference>
<dbReference type="PANTHER" id="PTHR21964">
    <property type="entry name" value="BREAST CANCER METASTASIS-SUPPRESSOR 1"/>
    <property type="match status" value="1"/>
</dbReference>
<dbReference type="GO" id="GO:0031507">
    <property type="term" value="P:heterochromatin formation"/>
    <property type="evidence" value="ECO:0007669"/>
    <property type="project" value="EnsemblFungi"/>
</dbReference>
<dbReference type="SMART" id="SM01401">
    <property type="entry name" value="Sds3"/>
    <property type="match status" value="1"/>
</dbReference>
<comment type="subcellular location">
    <subcellularLocation>
        <location evidence="1">Nucleus</location>
    </subcellularLocation>
</comment>